<name>A0A226MB83_CALSU</name>
<dbReference type="GO" id="GO:0004558">
    <property type="term" value="F:alpha-1,4-glucosidase activity"/>
    <property type="evidence" value="ECO:0007669"/>
    <property type="project" value="TreeGrafter"/>
</dbReference>
<protein>
    <recommendedName>
        <fullName evidence="10">Galactose mutarotase N-terminal barrel domain-containing protein</fullName>
    </recommendedName>
</protein>
<dbReference type="PANTHER" id="PTHR22762">
    <property type="entry name" value="ALPHA-GLUCOSIDASE"/>
    <property type="match status" value="1"/>
</dbReference>
<comment type="similarity">
    <text evidence="1 5">Belongs to the glycosyl hydrolase 31 family.</text>
</comment>
<sequence length="406" mass="46368">LFRAYTAFPDFFRNSTVEWWSTELEELYENPRNASLSLKYDGIWIDMNEPSSFVHGAVWGCRDQELNNPPYMPQLGWRELGLAYKTTCMEGVQILPDGTTLRHYDVHNLYGWSQTKPTLDALRKATRERGIVITRSTYPTSGQWAGHWLGDNTAAWDQMTKSIIGMMEFSLFGISYTGADICGFFSDSEYELCARWMQLGAFYPFSRNHNGKGYKVTVPSPHCPPPTDPFPFRGNDQMFPSQRQDPVAWNSTFEDISRDVLNIRYALLPYLYTLMFDASAHGSTVVRPLLHEFVDDRMTWEIYQQFLWGPALLISPVLEKGEDIGFRGQFRALNSPLEHINLHVRGGYILPQQSPANTTAFSRKNPFTLLVALNDSQQAEGQLYWDDGVRIGANSGEIAPDLEWPP</sequence>
<dbReference type="InterPro" id="IPR013780">
    <property type="entry name" value="Glyco_hydro_b"/>
</dbReference>
<dbReference type="InterPro" id="IPR030458">
    <property type="entry name" value="Glyco_hydro_31_AS"/>
</dbReference>
<dbReference type="SUPFAM" id="SSF51011">
    <property type="entry name" value="Glycosyl hydrolase domain"/>
    <property type="match status" value="1"/>
</dbReference>
<evidence type="ECO:0000256" key="1">
    <source>
        <dbReference type="ARBA" id="ARBA00007806"/>
    </source>
</evidence>
<dbReference type="InterPro" id="IPR048395">
    <property type="entry name" value="Glyco_hydro_31_C"/>
</dbReference>
<feature type="domain" description="Glycoside hydrolase family 31 TIM barrel" evidence="6">
    <location>
        <begin position="5"/>
        <end position="218"/>
    </location>
</feature>
<dbReference type="GO" id="GO:0005975">
    <property type="term" value="P:carbohydrate metabolic process"/>
    <property type="evidence" value="ECO:0007669"/>
    <property type="project" value="InterPro"/>
</dbReference>
<feature type="domain" description="Glycosyl hydrolase family 31 C-terminal" evidence="7">
    <location>
        <begin position="282"/>
        <end position="350"/>
    </location>
</feature>
<feature type="non-terminal residue" evidence="8">
    <location>
        <position position="1"/>
    </location>
</feature>
<gene>
    <name evidence="8" type="ORF">ASZ78_003714</name>
</gene>
<dbReference type="Pfam" id="PF01055">
    <property type="entry name" value="Glyco_hydro_31_2nd"/>
    <property type="match status" value="2"/>
</dbReference>
<keyword evidence="2" id="KW-0732">Signal</keyword>
<proteinExistence type="inferred from homology"/>
<dbReference type="STRING" id="9009.A0A226MB83"/>
<dbReference type="EMBL" id="MCFN01002871">
    <property type="protein sequence ID" value="OXB52500.1"/>
    <property type="molecule type" value="Genomic_DNA"/>
</dbReference>
<dbReference type="Gene3D" id="2.60.40.1180">
    <property type="entry name" value="Golgi alpha-mannosidase II"/>
    <property type="match status" value="2"/>
</dbReference>
<evidence type="ECO:0000256" key="5">
    <source>
        <dbReference type="RuleBase" id="RU361185"/>
    </source>
</evidence>
<dbReference type="Gene3D" id="3.20.20.80">
    <property type="entry name" value="Glycosidases"/>
    <property type="match status" value="1"/>
</dbReference>
<evidence type="ECO:0000256" key="2">
    <source>
        <dbReference type="ARBA" id="ARBA00022729"/>
    </source>
</evidence>
<dbReference type="PROSITE" id="PS00707">
    <property type="entry name" value="GLYCOSYL_HYDROL_F31_2"/>
    <property type="match status" value="1"/>
</dbReference>
<dbReference type="InterPro" id="IPR017853">
    <property type="entry name" value="GH"/>
</dbReference>
<evidence type="ECO:0000313" key="8">
    <source>
        <dbReference type="EMBL" id="OXB52500.1"/>
    </source>
</evidence>
<keyword evidence="4 5" id="KW-0326">Glycosidase</keyword>
<dbReference type="PROSITE" id="PS00129">
    <property type="entry name" value="GLYCOSYL_HYDROL_F31_1"/>
    <property type="match status" value="1"/>
</dbReference>
<comment type="caution">
    <text evidence="8">The sequence shown here is derived from an EMBL/GenBank/DDBJ whole genome shotgun (WGS) entry which is preliminary data.</text>
</comment>
<accession>A0A226MB83</accession>
<evidence type="ECO:0000313" key="9">
    <source>
        <dbReference type="Proteomes" id="UP000198323"/>
    </source>
</evidence>
<evidence type="ECO:0000259" key="7">
    <source>
        <dbReference type="Pfam" id="PF21365"/>
    </source>
</evidence>
<feature type="domain" description="Glycoside hydrolase family 31 TIM barrel" evidence="6">
    <location>
        <begin position="231"/>
        <end position="274"/>
    </location>
</feature>
<evidence type="ECO:0000256" key="4">
    <source>
        <dbReference type="ARBA" id="ARBA00023295"/>
    </source>
</evidence>
<dbReference type="InterPro" id="IPR000322">
    <property type="entry name" value="Glyco_hydro_31_TIM"/>
</dbReference>
<dbReference type="Proteomes" id="UP000198323">
    <property type="component" value="Unassembled WGS sequence"/>
</dbReference>
<organism evidence="8 9">
    <name type="scientific">Callipepla squamata</name>
    <name type="common">Scaled quail</name>
    <dbReference type="NCBI Taxonomy" id="9009"/>
    <lineage>
        <taxon>Eukaryota</taxon>
        <taxon>Metazoa</taxon>
        <taxon>Chordata</taxon>
        <taxon>Craniata</taxon>
        <taxon>Vertebrata</taxon>
        <taxon>Euteleostomi</taxon>
        <taxon>Archelosauria</taxon>
        <taxon>Archosauria</taxon>
        <taxon>Dinosauria</taxon>
        <taxon>Saurischia</taxon>
        <taxon>Theropoda</taxon>
        <taxon>Coelurosauria</taxon>
        <taxon>Aves</taxon>
        <taxon>Neognathae</taxon>
        <taxon>Galloanserae</taxon>
        <taxon>Galliformes</taxon>
        <taxon>Odontophoridae</taxon>
        <taxon>Callipepla</taxon>
    </lineage>
</organism>
<evidence type="ECO:0008006" key="10">
    <source>
        <dbReference type="Google" id="ProtNLM"/>
    </source>
</evidence>
<dbReference type="OrthoDB" id="1334205at2759"/>
<evidence type="ECO:0000256" key="3">
    <source>
        <dbReference type="ARBA" id="ARBA00022801"/>
    </source>
</evidence>
<dbReference type="PANTHER" id="PTHR22762:SF133">
    <property type="entry name" value="P-TYPE DOMAIN-CONTAINING PROTEIN"/>
    <property type="match status" value="1"/>
</dbReference>
<reference evidence="8 9" key="1">
    <citation type="submission" date="2016-07" db="EMBL/GenBank/DDBJ databases">
        <title>Disparate Historic Effective Population Sizes Predicted by Modern Levels of Genome Diversity for the Scaled Quail (Callipepla squamata) and the Northern Bobwhite (Colinus virginianus): Inferences from First and Second Generation Draft Genome Assemblies for Sympatric New World Quail.</title>
        <authorList>
            <person name="Oldeschulte D.L."/>
            <person name="Halley Y.A."/>
            <person name="Bhattarai E.K."/>
            <person name="Brashear W.A."/>
            <person name="Hill J."/>
            <person name="Metz R.P."/>
            <person name="Johnson C.D."/>
            <person name="Rollins D."/>
            <person name="Peterson M.J."/>
            <person name="Bickhart D.M."/>
            <person name="Decker J.E."/>
            <person name="Seabury C.M."/>
        </authorList>
    </citation>
    <scope>NUCLEOTIDE SEQUENCE [LARGE SCALE GENOMIC DNA]</scope>
    <source>
        <strain evidence="8 9">Texas</strain>
        <tissue evidence="8">Leg muscle</tissue>
    </source>
</reference>
<keyword evidence="3 5" id="KW-0378">Hydrolase</keyword>
<dbReference type="SUPFAM" id="SSF51445">
    <property type="entry name" value="(Trans)glycosidases"/>
    <property type="match status" value="1"/>
</dbReference>
<dbReference type="InterPro" id="IPR030459">
    <property type="entry name" value="Glyco_hydro_31_CS"/>
</dbReference>
<evidence type="ECO:0000259" key="6">
    <source>
        <dbReference type="Pfam" id="PF01055"/>
    </source>
</evidence>
<dbReference type="AlphaFoldDB" id="A0A226MB83"/>
<dbReference type="Pfam" id="PF21365">
    <property type="entry name" value="Glyco_hydro_31_3rd"/>
    <property type="match status" value="1"/>
</dbReference>
<keyword evidence="9" id="KW-1185">Reference proteome</keyword>